<sequence length="501" mass="56504">MLSRVLSSGYIGLETFIIEVEVDINNGLPSFSIVGLADTAISESRERVRAAMKNSGYQIQPKKIVVNLSPADIKKEGASYDLPIAIGILSCYDIVNKDKFNNYLLIGELSLSGEIKKVNGIINSVILAKEKKFKGIILPAENYYEASLIKDIDIIPVKTLNDVIEFINNNKRIKIKNKIEFIDQNFEIDFKEVKGQTKAKRALEIAAAGGHNIFMIGPPGSGKSMLAKRLNTILPPMNENEIIETTKIYSIAGMLNKDEPFIKTRPFRAPHHTSSDVALIGGGRNPKPGEISLAHNGVLFLDEMAEFPKKVLETMRQPLEDKVVNISRSLYRVSFPSNFMLISASNPCPCGHYGSDTGEFCKCTERDRIRYMNKISGPILDRMDLYVEVRRLSQDELFKYSEGESSQEIYTRVIKARKIQNKRYKNKYINANMTSSDIKKYCELDNQSKDIIKNASKSMNISARSFDRILKVSRTIADLEGSENITYFHILEALNFRKKEN</sequence>
<gene>
    <name evidence="3" type="ORF">EV215_1749</name>
</gene>
<dbReference type="SUPFAM" id="SSF54211">
    <property type="entry name" value="Ribosomal protein S5 domain 2-like"/>
    <property type="match status" value="1"/>
</dbReference>
<comment type="caution">
    <text evidence="3">The sequence shown here is derived from an EMBL/GenBank/DDBJ whole genome shotgun (WGS) entry which is preliminary data.</text>
</comment>
<dbReference type="EMBL" id="SOBG01000008">
    <property type="protein sequence ID" value="TDT68029.1"/>
    <property type="molecule type" value="Genomic_DNA"/>
</dbReference>
<proteinExistence type="inferred from homology"/>
<dbReference type="GO" id="GO:0005524">
    <property type="term" value="F:ATP binding"/>
    <property type="evidence" value="ECO:0007669"/>
    <property type="project" value="InterPro"/>
</dbReference>
<evidence type="ECO:0000256" key="1">
    <source>
        <dbReference type="ARBA" id="ARBA00006354"/>
    </source>
</evidence>
<dbReference type="InterPro" id="IPR020568">
    <property type="entry name" value="Ribosomal_Su5_D2-typ_SF"/>
</dbReference>
<dbReference type="Gene3D" id="3.40.50.300">
    <property type="entry name" value="P-loop containing nucleotide triphosphate hydrolases"/>
    <property type="match status" value="1"/>
</dbReference>
<dbReference type="Gene3D" id="3.30.230.10">
    <property type="match status" value="1"/>
</dbReference>
<dbReference type="InterPro" id="IPR014721">
    <property type="entry name" value="Ribsml_uS5_D2-typ_fold_subgr"/>
</dbReference>
<comment type="similarity">
    <text evidence="1">Belongs to the Mg-chelatase subunits D/I family. ComM subfamily.</text>
</comment>
<dbReference type="CDD" id="cd00009">
    <property type="entry name" value="AAA"/>
    <property type="match status" value="1"/>
</dbReference>
<dbReference type="InterPro" id="IPR045006">
    <property type="entry name" value="CHLI-like"/>
</dbReference>
<dbReference type="Pfam" id="PF13335">
    <property type="entry name" value="Mg_chelatase_C"/>
    <property type="match status" value="1"/>
</dbReference>
<feature type="domain" description="AAA+ ATPase" evidence="2">
    <location>
        <begin position="209"/>
        <end position="393"/>
    </location>
</feature>
<dbReference type="PANTHER" id="PTHR32039:SF7">
    <property type="entry name" value="COMPETENCE PROTEIN COMM"/>
    <property type="match status" value="1"/>
</dbReference>
<name>A0AA46DXQ1_9FUSO</name>
<dbReference type="AlphaFoldDB" id="A0AA46DXQ1"/>
<dbReference type="NCBIfam" id="TIGR00368">
    <property type="entry name" value="YifB family Mg chelatase-like AAA ATPase"/>
    <property type="match status" value="1"/>
</dbReference>
<evidence type="ECO:0000313" key="3">
    <source>
        <dbReference type="EMBL" id="TDT68029.1"/>
    </source>
</evidence>
<organism evidence="3 4">
    <name type="scientific">Hypnocyclicus thermotrophus</name>
    <dbReference type="NCBI Taxonomy" id="1627895"/>
    <lineage>
        <taxon>Bacteria</taxon>
        <taxon>Fusobacteriati</taxon>
        <taxon>Fusobacteriota</taxon>
        <taxon>Fusobacteriia</taxon>
        <taxon>Fusobacteriales</taxon>
        <taxon>Fusobacteriaceae</taxon>
        <taxon>Hypnocyclicus</taxon>
    </lineage>
</organism>
<dbReference type="Proteomes" id="UP000294678">
    <property type="component" value="Unassembled WGS sequence"/>
</dbReference>
<dbReference type="PANTHER" id="PTHR32039">
    <property type="entry name" value="MAGNESIUM-CHELATASE SUBUNIT CHLI"/>
    <property type="match status" value="1"/>
</dbReference>
<evidence type="ECO:0000313" key="4">
    <source>
        <dbReference type="Proteomes" id="UP000294678"/>
    </source>
</evidence>
<dbReference type="RefSeq" id="WP_134113615.1">
    <property type="nucleotide sequence ID" value="NZ_SOBG01000008.1"/>
</dbReference>
<protein>
    <submittedName>
        <fullName evidence="3">Magnesium chelatase family protein</fullName>
    </submittedName>
</protein>
<dbReference type="InterPro" id="IPR000523">
    <property type="entry name" value="Mg_chelatse_chII-like_cat_dom"/>
</dbReference>
<dbReference type="InterPro" id="IPR027417">
    <property type="entry name" value="P-loop_NTPase"/>
</dbReference>
<keyword evidence="4" id="KW-1185">Reference proteome</keyword>
<evidence type="ECO:0000259" key="2">
    <source>
        <dbReference type="SMART" id="SM00382"/>
    </source>
</evidence>
<dbReference type="InterPro" id="IPR025158">
    <property type="entry name" value="Mg_chelat-rel_C"/>
</dbReference>
<dbReference type="InterPro" id="IPR004482">
    <property type="entry name" value="Mg_chelat-rel"/>
</dbReference>
<dbReference type="SMART" id="SM00382">
    <property type="entry name" value="AAA"/>
    <property type="match status" value="1"/>
</dbReference>
<accession>A0AA46DXQ1</accession>
<reference evidence="3 4" key="1">
    <citation type="submission" date="2019-03" db="EMBL/GenBank/DDBJ databases">
        <title>Genomic Encyclopedia of Type Strains, Phase IV (KMG-IV): sequencing the most valuable type-strain genomes for metagenomic binning, comparative biology and taxonomic classification.</title>
        <authorList>
            <person name="Goeker M."/>
        </authorList>
    </citation>
    <scope>NUCLEOTIDE SEQUENCE [LARGE SCALE GENOMIC DNA]</scope>
    <source>
        <strain evidence="3 4">DSM 100055</strain>
    </source>
</reference>
<dbReference type="InterPro" id="IPR003593">
    <property type="entry name" value="AAA+_ATPase"/>
</dbReference>
<dbReference type="SUPFAM" id="SSF52540">
    <property type="entry name" value="P-loop containing nucleoside triphosphate hydrolases"/>
    <property type="match status" value="1"/>
</dbReference>
<dbReference type="Pfam" id="PF01078">
    <property type="entry name" value="Mg_chelatase"/>
    <property type="match status" value="1"/>
</dbReference>
<dbReference type="Pfam" id="PF13541">
    <property type="entry name" value="ChlI"/>
    <property type="match status" value="1"/>
</dbReference>